<dbReference type="Gene3D" id="2.60.40.1080">
    <property type="match status" value="3"/>
</dbReference>
<dbReference type="EMBL" id="CP134050">
    <property type="protein sequence ID" value="WNC15653.1"/>
    <property type="molecule type" value="Genomic_DNA"/>
</dbReference>
<dbReference type="InterPro" id="IPR003343">
    <property type="entry name" value="Big_2"/>
</dbReference>
<feature type="signal peptide" evidence="2">
    <location>
        <begin position="1"/>
        <end position="31"/>
    </location>
</feature>
<keyword evidence="2" id="KW-0732">Signal</keyword>
<dbReference type="Pfam" id="PF12733">
    <property type="entry name" value="Cadherin-like"/>
    <property type="match status" value="1"/>
</dbReference>
<organism evidence="4 5">
    <name type="scientific">Brevibacillus brevis</name>
    <name type="common">Bacillus brevis</name>
    <dbReference type="NCBI Taxonomy" id="1393"/>
    <lineage>
        <taxon>Bacteria</taxon>
        <taxon>Bacillati</taxon>
        <taxon>Bacillota</taxon>
        <taxon>Bacilli</taxon>
        <taxon>Bacillales</taxon>
        <taxon>Paenibacillaceae</taxon>
        <taxon>Brevibacillus</taxon>
    </lineage>
</organism>
<evidence type="ECO:0000259" key="3">
    <source>
        <dbReference type="SMART" id="SM00635"/>
    </source>
</evidence>
<dbReference type="Proteomes" id="UP001256827">
    <property type="component" value="Chromosome"/>
</dbReference>
<keyword evidence="5" id="KW-1185">Reference proteome</keyword>
<dbReference type="SMART" id="SM00635">
    <property type="entry name" value="BID_2"/>
    <property type="match status" value="3"/>
</dbReference>
<dbReference type="Gene3D" id="2.60.40.4270">
    <property type="entry name" value="Listeria-Bacteroides repeat domain"/>
    <property type="match status" value="1"/>
</dbReference>
<reference evidence="4 5" key="1">
    <citation type="submission" date="2023-09" db="EMBL/GenBank/DDBJ databases">
        <title>Complete Genome and Methylome dissection of Bacillus brevis NEB573 original source of BbsI restriction endonuclease.</title>
        <authorList>
            <person name="Fomenkov A."/>
            <person name="Roberts R.D."/>
        </authorList>
    </citation>
    <scope>NUCLEOTIDE SEQUENCE [LARGE SCALE GENOMIC DNA]</scope>
    <source>
        <strain evidence="4 5">NEB573</strain>
    </source>
</reference>
<sequence length="1319" mass="140544">MVFRNHLYKRMLFMVCALLLVWIPYAPGAQAAAADRLVSSPPASLGLGGGVRDYQPTSDGGYVAAGGSSVTKLDASENMQWSASISPPENVRILAVRELPMGGYIFSGEKTGRFMYGTLKANGTLNHMTLSPHPIGEATSIVKVGNDGFVIAGHVRTNLGDPLDPFLMRTDVSGVLLGEKVISIPGDQRVDSAIAAAGTDTDVILAGSTSENASHEGYMAEVTGSADNFGSVVWAKNYGADSTSYYSLSSVGYAKDEAGQPGYVATGNVVKRSGVQNALLLFTELDGKEKWLQTYQASPQLGLDVAQAKDGGFAIAGGNNNTAGFLYKTDANGNLQWQKEWPNTGNLLDVMPMDDGIYQLAGGISDGITFQTWVGPPAGLVADDDANRIIGLDESMEYSTDGGNRYEAYTGQDPVFDGEVSVLVRYKADPAGGYEAGKTATFIFTANPSQPGLPPGYTYSQDGFGFSGAVEAEPLGDRIVMTGYNDWPSDFSLDSGQSLGAFRGGVYDGESIWMIPYDADQLIKLDKHTGEMTGYHSWPAGFSKQSHAFSGGVDDGKNIWMIPQNADRVIKVDKSTGSMTGFNAWPDGFTKSYAAFSGGVYDGRNIWMIPVLADRVIKLDTVTGEMTGYDQWPDGFAKSSNTTFGGGAYDGENIWLIPYGSDQLIKLDAGTGQMTGYPIVAPQNGSAFASGIYDGESIWMIPYHSDKVVRVDKATGDMTEYNNWPSGFSKGWTAFFGSVYDGESIWMIPYFADRVVKLSAAPLTYSLTYDGNGATSGAAPSDSAQYQSGDVVTVSGNTGGLEKTGYTFSGWNTAADGSGTDYAPGASYTITGNATLYAKWTKQNSDADLRSLALSDGMLTPSFSADTLQYSANVSNRISSVTVTVATEEDASTATVSVYDSAGQLVQGPLHLTNGEASDPLSLHVGRNTLIVTVTAQDGTEKAYTVSVTRARANQPPPPTQPPTPPPYYPVTDISLDETELTFTEGDEAVELKAAIVPSYATNQQVTWSSSDPDVATVDQDGTVTPKAPGTAVITVTTADGNKTASCKVTVEAKERPFKIETSDKEILVGPNRMVSFRSFVVYPNGKRKEITWSRDAEYSSSSSLLTVKNGRIKAGKKEGEAFVTISYQGEERKIPVQITKTLVKSLSVPSKTVKLKKGEGQQLELTANLTDKQTKDVTERAVWTSSNEKIAKVSDTGEVTAIGVGSTWIRANYGGFQLSVRLIVTKDKPDLKKLTASSRTLRIGEGDSEQVTLTAVFEDGSEKDVTTDADWTSDDSRIAEVAEGTITGITAGSTTVTASYEKKKVTVKVTVLAAKTTE</sequence>
<dbReference type="InterPro" id="IPR025883">
    <property type="entry name" value="Cadherin-like_domain"/>
</dbReference>
<dbReference type="Pfam" id="PF09479">
    <property type="entry name" value="Flg_new"/>
    <property type="match status" value="1"/>
</dbReference>
<accession>A0ABY9T6D1</accession>
<gene>
    <name evidence="4" type="ORF">RGB73_04750</name>
</gene>
<dbReference type="SUPFAM" id="SSF51004">
    <property type="entry name" value="C-terminal (heme d1) domain of cytochrome cd1-nitrite reductase"/>
    <property type="match status" value="1"/>
</dbReference>
<name>A0ABY9T6D1_BREBE</name>
<dbReference type="NCBIfam" id="TIGR02543">
    <property type="entry name" value="List_Bact_rpt"/>
    <property type="match status" value="1"/>
</dbReference>
<dbReference type="InterPro" id="IPR042229">
    <property type="entry name" value="Listeria/Bacterioides_rpt_sf"/>
</dbReference>
<dbReference type="Pfam" id="PF02368">
    <property type="entry name" value="Big_2"/>
    <property type="match status" value="2"/>
</dbReference>
<dbReference type="InterPro" id="IPR008964">
    <property type="entry name" value="Invasin/intimin_cell_adhesion"/>
</dbReference>
<evidence type="ECO:0000313" key="4">
    <source>
        <dbReference type="EMBL" id="WNC15653.1"/>
    </source>
</evidence>
<proteinExistence type="predicted"/>
<feature type="domain" description="BIG2" evidence="3">
    <location>
        <begin position="970"/>
        <end position="1048"/>
    </location>
</feature>
<dbReference type="SUPFAM" id="SSF49373">
    <property type="entry name" value="Invasin/intimin cell-adhesion fragments"/>
    <property type="match status" value="3"/>
</dbReference>
<evidence type="ECO:0000256" key="2">
    <source>
        <dbReference type="SAM" id="SignalP"/>
    </source>
</evidence>
<comment type="subcellular location">
    <subcellularLocation>
        <location evidence="1">Cell envelope</location>
    </subcellularLocation>
</comment>
<feature type="domain" description="BIG2" evidence="3">
    <location>
        <begin position="1231"/>
        <end position="1311"/>
    </location>
</feature>
<protein>
    <submittedName>
        <fullName evidence="4">Ig-like domain-containing protein</fullName>
    </submittedName>
</protein>
<dbReference type="InterPro" id="IPR013378">
    <property type="entry name" value="InlB-like_B-rpt"/>
</dbReference>
<feature type="chain" id="PRO_5045898497" evidence="2">
    <location>
        <begin position="32"/>
        <end position="1319"/>
    </location>
</feature>
<feature type="domain" description="BIG2" evidence="3">
    <location>
        <begin position="1143"/>
        <end position="1224"/>
    </location>
</feature>
<evidence type="ECO:0000313" key="5">
    <source>
        <dbReference type="Proteomes" id="UP001256827"/>
    </source>
</evidence>
<dbReference type="InterPro" id="IPR011048">
    <property type="entry name" value="Haem_d1_sf"/>
</dbReference>
<evidence type="ECO:0000256" key="1">
    <source>
        <dbReference type="ARBA" id="ARBA00004196"/>
    </source>
</evidence>
<dbReference type="RefSeq" id="WP_310769619.1">
    <property type="nucleotide sequence ID" value="NZ_CP134050.1"/>
</dbReference>